<evidence type="ECO:0008006" key="3">
    <source>
        <dbReference type="Google" id="ProtNLM"/>
    </source>
</evidence>
<sequence length="629" mass="72461">MDDLLKEPNLRGCSQLEEALFRFDEEGGGLLYQLDGKRLEGYAYLLADVENKEDYAVCFNFGFWEDHTDKNSDLFIAVGILPRLETTICMPLQYLDGQTLFGPRRPGILKTVVKGNRISLDRLKAFAISQPPSHRQTTLAIKNVRLSREEPVINTEHAFLIDDLGQYTGKDWLGKTKHAEASQQYLESLREEARQFLQRYTDSYYGTETIRFEATGYFRLERVGDCYWLVTPDGYGFFSSGLDCVTPQSPGPVNNEGAMRDYPVENLRSAFGQEWYDAWSDITKYRLIRWGINTIAAWSDLDFARKSKIPYVVMLNQFPATTTPIYRDFPDVFSEEYRERSVNYARQLHEYRDDSWLIGYFMSNEPNWAFVNDLNLGYELLRSQRQLASKKKLIEFLMGRYSDLAELNRSWGTEAGTFEDLFMLGEFPDITEVGMADLAAFSRILISEYIRVPAQALKQADPHHLNLGIRYAYVSSPDLYSGSEYFDIFSINCYERTCNAAVEEVFAHARMPIMVGEFHFGAIDRGLPATGIRGVRDQENRGKAIRRYIEAAAVVPYCLGIHYFQLNDQPFLGRFDGENYNIGLVDVCNREYPEVTKPLEEANKRLYSLRQGDDRPISEDIDYISAIFY</sequence>
<dbReference type="InterPro" id="IPR017853">
    <property type="entry name" value="GH"/>
</dbReference>
<organism evidence="1 2">
    <name type="scientific">Paenibacillus apis</name>
    <dbReference type="NCBI Taxonomy" id="1792174"/>
    <lineage>
        <taxon>Bacteria</taxon>
        <taxon>Bacillati</taxon>
        <taxon>Bacillota</taxon>
        <taxon>Bacilli</taxon>
        <taxon>Bacillales</taxon>
        <taxon>Paenibacillaceae</taxon>
        <taxon>Paenibacillus</taxon>
    </lineage>
</organism>
<keyword evidence="2" id="KW-1185">Reference proteome</keyword>
<dbReference type="SUPFAM" id="SSF51445">
    <property type="entry name" value="(Trans)glycosidases"/>
    <property type="match status" value="1"/>
</dbReference>
<dbReference type="EMBL" id="BORS01000010">
    <property type="protein sequence ID" value="GIO43330.1"/>
    <property type="molecule type" value="Genomic_DNA"/>
</dbReference>
<comment type="caution">
    <text evidence="1">The sequence shown here is derived from an EMBL/GenBank/DDBJ whole genome shotgun (WGS) entry which is preliminary data.</text>
</comment>
<protein>
    <recommendedName>
        <fullName evidence="3">Glycoside hydrolase family 42 N-terminal domain-containing protein</fullName>
    </recommendedName>
</protein>
<reference evidence="1" key="1">
    <citation type="submission" date="2021-03" db="EMBL/GenBank/DDBJ databases">
        <title>Antimicrobial resistance genes in bacteria isolated from Japanese honey, and their potential for conferring macrolide and lincosamide resistance in the American foulbrood pathogen Paenibacillus larvae.</title>
        <authorList>
            <person name="Okamoto M."/>
            <person name="Kumagai M."/>
            <person name="Kanamori H."/>
            <person name="Takamatsu D."/>
        </authorList>
    </citation>
    <scope>NUCLEOTIDE SEQUENCE</scope>
    <source>
        <strain evidence="1">J41TS4</strain>
    </source>
</reference>
<dbReference type="RefSeq" id="WP_301628386.1">
    <property type="nucleotide sequence ID" value="NZ_BORS01000010.1"/>
</dbReference>
<name>A0A920CLC5_9BACL</name>
<accession>A0A920CLC5</accession>
<gene>
    <name evidence="1" type="ORF">J41TS4_30880</name>
</gene>
<dbReference type="AlphaFoldDB" id="A0A920CLC5"/>
<proteinExistence type="predicted"/>
<dbReference type="Gene3D" id="3.20.20.80">
    <property type="entry name" value="Glycosidases"/>
    <property type="match status" value="1"/>
</dbReference>
<dbReference type="Proteomes" id="UP000678895">
    <property type="component" value="Unassembled WGS sequence"/>
</dbReference>
<evidence type="ECO:0000313" key="1">
    <source>
        <dbReference type="EMBL" id="GIO43330.1"/>
    </source>
</evidence>
<evidence type="ECO:0000313" key="2">
    <source>
        <dbReference type="Proteomes" id="UP000678895"/>
    </source>
</evidence>